<dbReference type="InterPro" id="IPR011008">
    <property type="entry name" value="Dimeric_a/b-barrel"/>
</dbReference>
<evidence type="ECO:0000313" key="1">
    <source>
        <dbReference type="EMBL" id="KTD62112.1"/>
    </source>
</evidence>
<dbReference type="Proteomes" id="UP000054877">
    <property type="component" value="Unassembled WGS sequence"/>
</dbReference>
<dbReference type="EMBL" id="LNYX01000030">
    <property type="protein sequence ID" value="KTD62112.1"/>
    <property type="molecule type" value="Genomic_DNA"/>
</dbReference>
<organism evidence="1 2">
    <name type="scientific">Legionella spiritensis</name>
    <dbReference type="NCBI Taxonomy" id="452"/>
    <lineage>
        <taxon>Bacteria</taxon>
        <taxon>Pseudomonadati</taxon>
        <taxon>Pseudomonadota</taxon>
        <taxon>Gammaproteobacteria</taxon>
        <taxon>Legionellales</taxon>
        <taxon>Legionellaceae</taxon>
        <taxon>Legionella</taxon>
    </lineage>
</organism>
<sequence>MYLLQVHFHGEESILSSYVVEHTKWVKNAILDKLFILAGQKIEGKGGVILVVDMPESQLNELISQDPFVKKGLASYTSCRFEPALYQDVLLNFISG</sequence>
<accession>A0A0W0YYY6</accession>
<evidence type="ECO:0000313" key="2">
    <source>
        <dbReference type="Proteomes" id="UP000054877"/>
    </source>
</evidence>
<dbReference type="STRING" id="452.Lspi_1962"/>
<name>A0A0W0YYY6_LEGSP</name>
<keyword evidence="2" id="KW-1185">Reference proteome</keyword>
<gene>
    <name evidence="1" type="ORF">Lspi_1962</name>
</gene>
<dbReference type="OrthoDB" id="9814407at2"/>
<dbReference type="PANTHER" id="PTHR37828">
    <property type="entry name" value="GSR2449 PROTEIN"/>
    <property type="match status" value="1"/>
</dbReference>
<evidence type="ECO:0008006" key="3">
    <source>
        <dbReference type="Google" id="ProtNLM"/>
    </source>
</evidence>
<comment type="caution">
    <text evidence="1">The sequence shown here is derived from an EMBL/GenBank/DDBJ whole genome shotgun (WGS) entry which is preliminary data.</text>
</comment>
<dbReference type="PATRIC" id="fig|452.5.peg.2159"/>
<dbReference type="PANTHER" id="PTHR37828:SF1">
    <property type="entry name" value="YCII-RELATED DOMAIN-CONTAINING PROTEIN"/>
    <property type="match status" value="1"/>
</dbReference>
<dbReference type="AlphaFoldDB" id="A0A0W0YYY6"/>
<dbReference type="RefSeq" id="WP_058483882.1">
    <property type="nucleotide sequence ID" value="NZ_CAAAII010000007.1"/>
</dbReference>
<protein>
    <recommendedName>
        <fullName evidence="3">YCII domain-containing protein</fullName>
    </recommendedName>
</protein>
<dbReference type="SUPFAM" id="SSF54909">
    <property type="entry name" value="Dimeric alpha+beta barrel"/>
    <property type="match status" value="1"/>
</dbReference>
<proteinExistence type="predicted"/>
<reference evidence="1 2" key="1">
    <citation type="submission" date="2015-11" db="EMBL/GenBank/DDBJ databases">
        <title>Genomic analysis of 38 Legionella species identifies large and diverse effector repertoires.</title>
        <authorList>
            <person name="Burstein D."/>
            <person name="Amaro F."/>
            <person name="Zusman T."/>
            <person name="Lifshitz Z."/>
            <person name="Cohen O."/>
            <person name="Gilbert J.A."/>
            <person name="Pupko T."/>
            <person name="Shuman H.A."/>
            <person name="Segal G."/>
        </authorList>
    </citation>
    <scope>NUCLEOTIDE SEQUENCE [LARGE SCALE GENOMIC DNA]</scope>
    <source>
        <strain evidence="1 2">Mt.St.Helens-9</strain>
    </source>
</reference>